<dbReference type="PRINTS" id="PR00320">
    <property type="entry name" value="GPROTEINBRPT"/>
</dbReference>
<dbReference type="SUPFAM" id="SSF47473">
    <property type="entry name" value="EF-hand"/>
    <property type="match status" value="1"/>
</dbReference>
<keyword evidence="2" id="KW-0677">Repeat</keyword>
<dbReference type="InterPro" id="IPR020472">
    <property type="entry name" value="WD40_PAC1"/>
</dbReference>
<dbReference type="KEGG" id="pmrn:116943515"/>
<dbReference type="PROSITE" id="PS50222">
    <property type="entry name" value="EF_HAND_2"/>
    <property type="match status" value="1"/>
</dbReference>
<keyword evidence="6" id="KW-1185">Reference proteome</keyword>
<dbReference type="PANTHER" id="PTHR44324:SF4">
    <property type="entry name" value="WD40 REPEAT DOMAIN 95"/>
    <property type="match status" value="1"/>
</dbReference>
<reference evidence="7" key="1">
    <citation type="submission" date="2025-08" db="UniProtKB">
        <authorList>
            <consortium name="RefSeq"/>
        </authorList>
    </citation>
    <scope>IDENTIFICATION</scope>
    <source>
        <tissue evidence="7">Sperm</tissue>
    </source>
</reference>
<name>A0AAJ7WW41_PETMA</name>
<feature type="repeat" description="WD" evidence="3">
    <location>
        <begin position="480"/>
        <end position="505"/>
    </location>
</feature>
<dbReference type="RefSeq" id="XP_032812301.1">
    <property type="nucleotide sequence ID" value="XM_032956410.1"/>
</dbReference>
<dbReference type="InterPro" id="IPR001680">
    <property type="entry name" value="WD40_rpt"/>
</dbReference>
<dbReference type="AlphaFoldDB" id="A0AAJ7WW41"/>
<feature type="compositionally biased region" description="Basic residues" evidence="4">
    <location>
        <begin position="1046"/>
        <end position="1056"/>
    </location>
</feature>
<accession>A0AAJ7WW41</accession>
<evidence type="ECO:0000259" key="5">
    <source>
        <dbReference type="PROSITE" id="PS50222"/>
    </source>
</evidence>
<feature type="domain" description="EF-hand" evidence="5">
    <location>
        <begin position="172"/>
        <end position="207"/>
    </location>
</feature>
<dbReference type="PROSITE" id="PS50082">
    <property type="entry name" value="WD_REPEATS_2"/>
    <property type="match status" value="6"/>
</dbReference>
<feature type="compositionally biased region" description="Basic and acidic residues" evidence="4">
    <location>
        <begin position="38"/>
        <end position="52"/>
    </location>
</feature>
<keyword evidence="1 3" id="KW-0853">WD repeat</keyword>
<dbReference type="InterPro" id="IPR036322">
    <property type="entry name" value="WD40_repeat_dom_sf"/>
</dbReference>
<feature type="region of interest" description="Disordered" evidence="4">
    <location>
        <begin position="975"/>
        <end position="1098"/>
    </location>
</feature>
<organism evidence="6 7">
    <name type="scientific">Petromyzon marinus</name>
    <name type="common">Sea lamprey</name>
    <dbReference type="NCBI Taxonomy" id="7757"/>
    <lineage>
        <taxon>Eukaryota</taxon>
        <taxon>Metazoa</taxon>
        <taxon>Chordata</taxon>
        <taxon>Craniata</taxon>
        <taxon>Vertebrata</taxon>
        <taxon>Cyclostomata</taxon>
        <taxon>Hyperoartia</taxon>
        <taxon>Petromyzontiformes</taxon>
        <taxon>Petromyzontidae</taxon>
        <taxon>Petromyzon</taxon>
    </lineage>
</organism>
<proteinExistence type="predicted"/>
<evidence type="ECO:0000256" key="3">
    <source>
        <dbReference type="PROSITE-ProRule" id="PRU00221"/>
    </source>
</evidence>
<evidence type="ECO:0000256" key="1">
    <source>
        <dbReference type="ARBA" id="ARBA00022574"/>
    </source>
</evidence>
<feature type="repeat" description="WD" evidence="3">
    <location>
        <begin position="605"/>
        <end position="646"/>
    </location>
</feature>
<dbReference type="SMART" id="SM00320">
    <property type="entry name" value="WD40"/>
    <property type="match status" value="10"/>
</dbReference>
<dbReference type="SUPFAM" id="SSF50978">
    <property type="entry name" value="WD40 repeat-like"/>
    <property type="match status" value="2"/>
</dbReference>
<gene>
    <name evidence="7" type="primary">LOC116943515</name>
</gene>
<dbReference type="Gene3D" id="2.130.10.10">
    <property type="entry name" value="YVTN repeat-like/Quinoprotein amine dehydrogenase"/>
    <property type="match status" value="4"/>
</dbReference>
<dbReference type="Proteomes" id="UP001318040">
    <property type="component" value="Chromosome 18"/>
</dbReference>
<dbReference type="PROSITE" id="PS00678">
    <property type="entry name" value="WD_REPEATS_1"/>
    <property type="match status" value="2"/>
</dbReference>
<evidence type="ECO:0000256" key="4">
    <source>
        <dbReference type="SAM" id="MobiDB-lite"/>
    </source>
</evidence>
<dbReference type="Pfam" id="PF00400">
    <property type="entry name" value="WD40"/>
    <property type="match status" value="6"/>
</dbReference>
<dbReference type="InterPro" id="IPR011992">
    <property type="entry name" value="EF-hand-dom_pair"/>
</dbReference>
<feature type="compositionally biased region" description="Polar residues" evidence="4">
    <location>
        <begin position="1025"/>
        <end position="1035"/>
    </location>
</feature>
<evidence type="ECO:0000313" key="7">
    <source>
        <dbReference type="RefSeq" id="XP_032812301.1"/>
    </source>
</evidence>
<feature type="region of interest" description="Disordered" evidence="4">
    <location>
        <begin position="73"/>
        <end position="106"/>
    </location>
</feature>
<dbReference type="CDD" id="cd00200">
    <property type="entry name" value="WD40"/>
    <property type="match status" value="1"/>
</dbReference>
<feature type="repeat" description="WD" evidence="3">
    <location>
        <begin position="905"/>
        <end position="939"/>
    </location>
</feature>
<sequence>MSLGRRLRPTSATARLQTHKASSVFEERRPATAFAAAGDRREQPLARHDPVRPSRSQSAFAGALVATVPGRLVTAQGHGGPGATGDARPRRSETAPPRRHSVSTGWDAARCQRPLLRRDLSMARIEESVTLEHLEKLKTAFEEENHAGAARGALGLEGFTTALKGALGPRGTNEEQILELFKKIDFAADGAIEWEAFCTHMQLRCAERQEAAQRARRVSLRVPAPCRPSPHRAPVARVESAPDGAAGFVSACGAGSVAFWAAAAGAPQLRRCRPTLEEHKPSNRSKQKWASDFALMPQYNKFIVATGDREIQLYEVSTFEPYCQINALETVPLRIHYSHTGEDECMILYGDSEGCVNILLISSVGETLRLWKKNPPVDGVPSITLENALHHSNLTYIHWKVHDDWVTEIKYYESIRAVISSSNHEGTALVIGCTTGATNLEEELIRDTAGNLRARRPCGLGAARRRTATDQTVFRVHKGVKTFCFSKERSLVVTGGMDRTVRLWNPYVPGRPTGVLRGHTSPICYLSICEETSRIFSVGSDRNVKVWDAQEQTCLCSVSPKMSGLRGEVSACHYLPAARALCVATEGGVALLSVRDGLHMDAGAATSHREPVRCCRYSAEFRQVVSCSEDSVVKLWDLDSGLPTFEFCGAHGESAITCMAFDSSGRRLITGGRDGCLKVWNYNNGQCLRTLRKQRNAEEICDCTYVVVNKNKYIISVGWDKRINIFLDSQEDQQLIQFPQPHWADDLRKGHREDVLCVAQCPPSLLATSSYDGEVIVWNLVSGHVSCRLPPPPAQHSADPAEDDDLSVSKVIFLKSRVAHKDRAALLVASGPRGFIHFWNVYHGGRLFARFPAGRQGRPVCCLASALGDSVLLAADQTGHVYAWDVSSYAMQGPEEEPPQLVSLWRAHVSAITSMDVIEEHKLLLTAALDCSVRLWSVDGAFVGTFGQDTLWDIHNRATWSHPMGPLEILVDPLDPLASDRNEPSGPRAHGPERINRRERSVERPANRNGPEEGEAERRDHVVQSELTRSSNAAETNELAPEKFWSKRLHHSRVSRQGKAEGARGPGPFGSLACHQLDDTPAPPPQGKHIPISTRQKF</sequence>
<dbReference type="InterPro" id="IPR019775">
    <property type="entry name" value="WD40_repeat_CS"/>
</dbReference>
<dbReference type="InterPro" id="IPR051242">
    <property type="entry name" value="WD-EF-hand_domain"/>
</dbReference>
<protein>
    <submittedName>
        <fullName evidence="7">WD repeat-containing protein on Y chromosome-like isoform X1</fullName>
    </submittedName>
</protein>
<feature type="repeat" description="WD" evidence="3">
    <location>
        <begin position="653"/>
        <end position="690"/>
    </location>
</feature>
<feature type="repeat" description="WD" evidence="3">
    <location>
        <begin position="748"/>
        <end position="780"/>
    </location>
</feature>
<dbReference type="PANTHER" id="PTHR44324">
    <property type="entry name" value="WD40 REPEAT DOMAIN 95"/>
    <property type="match status" value="1"/>
</dbReference>
<dbReference type="InterPro" id="IPR015943">
    <property type="entry name" value="WD40/YVTN_repeat-like_dom_sf"/>
</dbReference>
<evidence type="ECO:0000313" key="6">
    <source>
        <dbReference type="Proteomes" id="UP001318040"/>
    </source>
</evidence>
<feature type="compositionally biased region" description="Polar residues" evidence="4">
    <location>
        <begin position="10"/>
        <end position="21"/>
    </location>
</feature>
<feature type="repeat" description="WD" evidence="3">
    <location>
        <begin position="516"/>
        <end position="557"/>
    </location>
</feature>
<feature type="compositionally biased region" description="Basic and acidic residues" evidence="4">
    <location>
        <begin position="990"/>
        <end position="1006"/>
    </location>
</feature>
<dbReference type="PROSITE" id="PS50294">
    <property type="entry name" value="WD_REPEATS_REGION"/>
    <property type="match status" value="4"/>
</dbReference>
<dbReference type="GO" id="GO:0005509">
    <property type="term" value="F:calcium ion binding"/>
    <property type="evidence" value="ECO:0007669"/>
    <property type="project" value="InterPro"/>
</dbReference>
<feature type="region of interest" description="Disordered" evidence="4">
    <location>
        <begin position="1"/>
        <end position="58"/>
    </location>
</feature>
<dbReference type="InterPro" id="IPR002048">
    <property type="entry name" value="EF_hand_dom"/>
</dbReference>
<evidence type="ECO:0000256" key="2">
    <source>
        <dbReference type="ARBA" id="ARBA00022737"/>
    </source>
</evidence>